<evidence type="ECO:0000256" key="5">
    <source>
        <dbReference type="ARBA" id="ARBA00022723"/>
    </source>
</evidence>
<dbReference type="InterPro" id="IPR017972">
    <property type="entry name" value="Cyt_P450_CS"/>
</dbReference>
<evidence type="ECO:0000256" key="3">
    <source>
        <dbReference type="ARBA" id="ARBA00010617"/>
    </source>
</evidence>
<dbReference type="OrthoDB" id="2789670at2759"/>
<dbReference type="AlphaFoldDB" id="A0A164Q1E8"/>
<protein>
    <submittedName>
        <fullName evidence="12">Cytochrome P450</fullName>
    </submittedName>
</protein>
<keyword evidence="13" id="KW-1185">Reference proteome</keyword>
<dbReference type="PRINTS" id="PR00463">
    <property type="entry name" value="EP450I"/>
</dbReference>
<evidence type="ECO:0000256" key="10">
    <source>
        <dbReference type="RuleBase" id="RU000461"/>
    </source>
</evidence>
<evidence type="ECO:0000256" key="7">
    <source>
        <dbReference type="ARBA" id="ARBA00023004"/>
    </source>
</evidence>
<keyword evidence="5 9" id="KW-0479">Metal-binding</keyword>
<dbReference type="GO" id="GO:0020037">
    <property type="term" value="F:heme binding"/>
    <property type="evidence" value="ECO:0007669"/>
    <property type="project" value="InterPro"/>
</dbReference>
<evidence type="ECO:0000256" key="4">
    <source>
        <dbReference type="ARBA" id="ARBA00022617"/>
    </source>
</evidence>
<comment type="similarity">
    <text evidence="3 10">Belongs to the cytochrome P450 family.</text>
</comment>
<comment type="cofactor">
    <cofactor evidence="1 9">
        <name>heme</name>
        <dbReference type="ChEBI" id="CHEBI:30413"/>
    </cofactor>
</comment>
<organism evidence="12 13">
    <name type="scientific">Sistotremastrum niveocremeum HHB9708</name>
    <dbReference type="NCBI Taxonomy" id="1314777"/>
    <lineage>
        <taxon>Eukaryota</taxon>
        <taxon>Fungi</taxon>
        <taxon>Dikarya</taxon>
        <taxon>Basidiomycota</taxon>
        <taxon>Agaricomycotina</taxon>
        <taxon>Agaricomycetes</taxon>
        <taxon>Sistotremastrales</taxon>
        <taxon>Sistotremastraceae</taxon>
        <taxon>Sertulicium</taxon>
        <taxon>Sertulicium niveocremeum</taxon>
    </lineage>
</organism>
<keyword evidence="7 9" id="KW-0408">Iron</keyword>
<dbReference type="InterPro" id="IPR002401">
    <property type="entry name" value="Cyt_P450_E_grp-I"/>
</dbReference>
<proteinExistence type="inferred from homology"/>
<evidence type="ECO:0000256" key="8">
    <source>
        <dbReference type="ARBA" id="ARBA00023033"/>
    </source>
</evidence>
<evidence type="ECO:0000256" key="9">
    <source>
        <dbReference type="PIRSR" id="PIRSR602401-1"/>
    </source>
</evidence>
<evidence type="ECO:0000313" key="12">
    <source>
        <dbReference type="EMBL" id="KZS89233.1"/>
    </source>
</evidence>
<dbReference type="InterPro" id="IPR001128">
    <property type="entry name" value="Cyt_P450"/>
</dbReference>
<dbReference type="Gene3D" id="1.10.630.10">
    <property type="entry name" value="Cytochrome P450"/>
    <property type="match status" value="1"/>
</dbReference>
<dbReference type="GO" id="GO:0016705">
    <property type="term" value="F:oxidoreductase activity, acting on paired donors, with incorporation or reduction of molecular oxygen"/>
    <property type="evidence" value="ECO:0007669"/>
    <property type="project" value="InterPro"/>
</dbReference>
<accession>A0A164Q1E8</accession>
<gene>
    <name evidence="12" type="ORF">SISNIDRAFT_432011</name>
</gene>
<dbReference type="STRING" id="1314777.A0A164Q1E8"/>
<name>A0A164Q1E8_9AGAM</name>
<keyword evidence="11" id="KW-0472">Membrane</keyword>
<evidence type="ECO:0000256" key="11">
    <source>
        <dbReference type="SAM" id="Phobius"/>
    </source>
</evidence>
<keyword evidence="6 10" id="KW-0560">Oxidoreductase</keyword>
<dbReference type="GO" id="GO:0004497">
    <property type="term" value="F:monooxygenase activity"/>
    <property type="evidence" value="ECO:0007669"/>
    <property type="project" value="UniProtKB-KW"/>
</dbReference>
<reference evidence="12 13" key="1">
    <citation type="journal article" date="2016" name="Mol. Biol. Evol.">
        <title>Comparative Genomics of Early-Diverging Mushroom-Forming Fungi Provides Insights into the Origins of Lignocellulose Decay Capabilities.</title>
        <authorList>
            <person name="Nagy L.G."/>
            <person name="Riley R."/>
            <person name="Tritt A."/>
            <person name="Adam C."/>
            <person name="Daum C."/>
            <person name="Floudas D."/>
            <person name="Sun H."/>
            <person name="Yadav J.S."/>
            <person name="Pangilinan J."/>
            <person name="Larsson K.H."/>
            <person name="Matsuura K."/>
            <person name="Barry K."/>
            <person name="Labutti K."/>
            <person name="Kuo R."/>
            <person name="Ohm R.A."/>
            <person name="Bhattacharya S.S."/>
            <person name="Shirouzu T."/>
            <person name="Yoshinaga Y."/>
            <person name="Martin F.M."/>
            <person name="Grigoriev I.V."/>
            <person name="Hibbett D.S."/>
        </authorList>
    </citation>
    <scope>NUCLEOTIDE SEQUENCE [LARGE SCALE GENOMIC DNA]</scope>
    <source>
        <strain evidence="12 13">HHB9708</strain>
    </source>
</reference>
<evidence type="ECO:0000256" key="2">
    <source>
        <dbReference type="ARBA" id="ARBA00005179"/>
    </source>
</evidence>
<keyword evidence="8 10" id="KW-0503">Monooxygenase</keyword>
<evidence type="ECO:0000313" key="13">
    <source>
        <dbReference type="Proteomes" id="UP000076722"/>
    </source>
</evidence>
<dbReference type="InterPro" id="IPR036396">
    <property type="entry name" value="Cyt_P450_sf"/>
</dbReference>
<keyword evidence="11" id="KW-1133">Transmembrane helix</keyword>
<evidence type="ECO:0000256" key="1">
    <source>
        <dbReference type="ARBA" id="ARBA00001971"/>
    </source>
</evidence>
<dbReference type="InterPro" id="IPR050364">
    <property type="entry name" value="Cytochrome_P450_fung"/>
</dbReference>
<dbReference type="PROSITE" id="PS00086">
    <property type="entry name" value="CYTOCHROME_P450"/>
    <property type="match status" value="1"/>
</dbReference>
<keyword evidence="4 9" id="KW-0349">Heme</keyword>
<comment type="pathway">
    <text evidence="2">Secondary metabolite biosynthesis.</text>
</comment>
<evidence type="ECO:0000256" key="6">
    <source>
        <dbReference type="ARBA" id="ARBA00023002"/>
    </source>
</evidence>
<dbReference type="CDD" id="cd11065">
    <property type="entry name" value="CYP64-like"/>
    <property type="match status" value="1"/>
</dbReference>
<dbReference type="PANTHER" id="PTHR46300">
    <property type="entry name" value="P450, PUTATIVE (EUROFUNG)-RELATED-RELATED"/>
    <property type="match status" value="1"/>
</dbReference>
<feature type="transmembrane region" description="Helical" evidence="11">
    <location>
        <begin position="6"/>
        <end position="26"/>
    </location>
</feature>
<dbReference type="PANTHER" id="PTHR46300:SF7">
    <property type="entry name" value="P450, PUTATIVE (EUROFUNG)-RELATED"/>
    <property type="match status" value="1"/>
</dbReference>
<dbReference type="EMBL" id="KV419429">
    <property type="protein sequence ID" value="KZS89233.1"/>
    <property type="molecule type" value="Genomic_DNA"/>
</dbReference>
<keyword evidence="11" id="KW-0812">Transmembrane</keyword>
<dbReference type="SUPFAM" id="SSF48264">
    <property type="entry name" value="Cytochrome P450"/>
    <property type="match status" value="1"/>
</dbReference>
<dbReference type="Pfam" id="PF00067">
    <property type="entry name" value="p450"/>
    <property type="match status" value="1"/>
</dbReference>
<sequence length="506" mass="57580">MESITLYPAFSSIGSILIGLWILSAIRKSSRLSLPPGPRRLPIVGNLFQMPSVNHYLKFTEWRKIYGALVYLEVFGSPVLVLNDLKEAKELLDNRGAMYSDRPRFVMAGDLIGWDKTPVLSPFNKNLRYMRRLMALTIQGKYLEAFRPKIENACRSFVIQFLDEPENLIKQLKRLNGTVVLDVVYGHEVTSNDDALVAASEKSVEDFGAAITMGVHAVDFIPALKSLPTWFPFFKFHSIAQRQRSNLYNATNKPVEIVKRQIAEGTARDSFVAKHLQETELDDWEMEMLKRAAQNMYGGGVDTTTSVLTNFFFYMTLHPEIQLRAQEEIDQVTSGERLPDIRDRDKLPYVNAIFLETLRLGPSVPTGLPHRLVEDDEYKGYRIPANTVVYANIWDMTHNDAEYPNPDVFLPDRYLDPQNPQTDPRSMIFGFGRRICPGKDLADEISLLTIAMTLATCDIRAKVDGEGRYIMPTPDFAPGLICQLRQWEYTVSPRSEKHLALIQSYA</sequence>
<dbReference type="GO" id="GO:0005506">
    <property type="term" value="F:iron ion binding"/>
    <property type="evidence" value="ECO:0007669"/>
    <property type="project" value="InterPro"/>
</dbReference>
<dbReference type="Proteomes" id="UP000076722">
    <property type="component" value="Unassembled WGS sequence"/>
</dbReference>
<feature type="binding site" description="axial binding residue" evidence="9">
    <location>
        <position position="436"/>
    </location>
    <ligand>
        <name>heme</name>
        <dbReference type="ChEBI" id="CHEBI:30413"/>
    </ligand>
    <ligandPart>
        <name>Fe</name>
        <dbReference type="ChEBI" id="CHEBI:18248"/>
    </ligandPart>
</feature>